<feature type="compositionally biased region" description="Polar residues" evidence="1">
    <location>
        <begin position="89"/>
        <end position="103"/>
    </location>
</feature>
<feature type="compositionally biased region" description="Pro residues" evidence="1">
    <location>
        <begin position="57"/>
        <end position="66"/>
    </location>
</feature>
<feature type="compositionally biased region" description="Polar residues" evidence="1">
    <location>
        <begin position="1"/>
        <end position="33"/>
    </location>
</feature>
<dbReference type="Proteomes" id="UP000270094">
    <property type="component" value="Unassembled WGS sequence"/>
</dbReference>
<accession>A0A3P7JNN3</accession>
<proteinExistence type="predicted"/>
<dbReference type="OrthoDB" id="10443915at2759"/>
<feature type="compositionally biased region" description="Low complexity" evidence="1">
    <location>
        <begin position="41"/>
        <end position="56"/>
    </location>
</feature>
<evidence type="ECO:0000313" key="3">
    <source>
        <dbReference type="Proteomes" id="UP000270094"/>
    </source>
</evidence>
<gene>
    <name evidence="2" type="ORF">SVUK_LOCUS19994</name>
</gene>
<sequence>MAWSQYSQPGPSQETPQSSRRESSTSLEQTNRISIEIPEVTSTCSTPSTSRNSRPRLAPPPPPPPKKPARLIPREQPVEDNKTRIDIDPSSNDIYQQLPSPEQKSPRLPSPMAPVSDERTMPRRQIYCRTAKRVHILCLRAL</sequence>
<dbReference type="AlphaFoldDB" id="A0A3P7JNN3"/>
<protein>
    <submittedName>
        <fullName evidence="2">Uncharacterized protein</fullName>
    </submittedName>
</protein>
<keyword evidence="3" id="KW-1185">Reference proteome</keyword>
<evidence type="ECO:0000256" key="1">
    <source>
        <dbReference type="SAM" id="MobiDB-lite"/>
    </source>
</evidence>
<feature type="compositionally biased region" description="Basic and acidic residues" evidence="1">
    <location>
        <begin position="72"/>
        <end position="87"/>
    </location>
</feature>
<organism evidence="2 3">
    <name type="scientific">Strongylus vulgaris</name>
    <name type="common">Blood worm</name>
    <dbReference type="NCBI Taxonomy" id="40348"/>
    <lineage>
        <taxon>Eukaryota</taxon>
        <taxon>Metazoa</taxon>
        <taxon>Ecdysozoa</taxon>
        <taxon>Nematoda</taxon>
        <taxon>Chromadorea</taxon>
        <taxon>Rhabditida</taxon>
        <taxon>Rhabditina</taxon>
        <taxon>Rhabditomorpha</taxon>
        <taxon>Strongyloidea</taxon>
        <taxon>Strongylidae</taxon>
        <taxon>Strongylus</taxon>
    </lineage>
</organism>
<name>A0A3P7JNN3_STRVU</name>
<dbReference type="EMBL" id="UYYB01135198">
    <property type="protein sequence ID" value="VDM84996.1"/>
    <property type="molecule type" value="Genomic_DNA"/>
</dbReference>
<reference evidence="2 3" key="1">
    <citation type="submission" date="2018-11" db="EMBL/GenBank/DDBJ databases">
        <authorList>
            <consortium name="Pathogen Informatics"/>
        </authorList>
    </citation>
    <scope>NUCLEOTIDE SEQUENCE [LARGE SCALE GENOMIC DNA]</scope>
</reference>
<feature type="region of interest" description="Disordered" evidence="1">
    <location>
        <begin position="1"/>
        <end position="121"/>
    </location>
</feature>
<evidence type="ECO:0000313" key="2">
    <source>
        <dbReference type="EMBL" id="VDM84996.1"/>
    </source>
</evidence>